<dbReference type="EMBL" id="LJSK01000030">
    <property type="protein sequence ID" value="KPI89178.1"/>
    <property type="molecule type" value="Genomic_DNA"/>
</dbReference>
<feature type="region of interest" description="Disordered" evidence="1">
    <location>
        <begin position="247"/>
        <end position="296"/>
    </location>
</feature>
<feature type="compositionally biased region" description="Low complexity" evidence="1">
    <location>
        <begin position="62"/>
        <end position="75"/>
    </location>
</feature>
<evidence type="ECO:0000313" key="3">
    <source>
        <dbReference type="Proteomes" id="UP000038009"/>
    </source>
</evidence>
<feature type="region of interest" description="Disordered" evidence="1">
    <location>
        <begin position="100"/>
        <end position="151"/>
    </location>
</feature>
<dbReference type="OrthoDB" id="265073at2759"/>
<organism evidence="2 3">
    <name type="scientific">Leptomonas seymouri</name>
    <dbReference type="NCBI Taxonomy" id="5684"/>
    <lineage>
        <taxon>Eukaryota</taxon>
        <taxon>Discoba</taxon>
        <taxon>Euglenozoa</taxon>
        <taxon>Kinetoplastea</taxon>
        <taxon>Metakinetoplastina</taxon>
        <taxon>Trypanosomatida</taxon>
        <taxon>Trypanosomatidae</taxon>
        <taxon>Leishmaniinae</taxon>
        <taxon>Leptomonas</taxon>
    </lineage>
</organism>
<keyword evidence="3" id="KW-1185">Reference proteome</keyword>
<feature type="region of interest" description="Disordered" evidence="1">
    <location>
        <begin position="36"/>
        <end position="75"/>
    </location>
</feature>
<evidence type="ECO:0000256" key="1">
    <source>
        <dbReference type="SAM" id="MobiDB-lite"/>
    </source>
</evidence>
<feature type="region of interest" description="Disordered" evidence="1">
    <location>
        <begin position="575"/>
        <end position="596"/>
    </location>
</feature>
<feature type="compositionally biased region" description="Basic and acidic residues" evidence="1">
    <location>
        <begin position="271"/>
        <end position="293"/>
    </location>
</feature>
<reference evidence="2 3" key="1">
    <citation type="journal article" date="2015" name="PLoS Pathog.">
        <title>Leptomonas seymouri: Adaptations to the Dixenous Life Cycle Analyzed by Genome Sequencing, Transcriptome Profiling and Co-infection with Leishmania donovani.</title>
        <authorList>
            <person name="Kraeva N."/>
            <person name="Butenko A."/>
            <person name="Hlavacova J."/>
            <person name="Kostygov A."/>
            <person name="Myskova J."/>
            <person name="Grybchuk D."/>
            <person name="Lestinova T."/>
            <person name="Votypka J."/>
            <person name="Volf P."/>
            <person name="Opperdoes F."/>
            <person name="Flegontov P."/>
            <person name="Lukes J."/>
            <person name="Yurchenko V."/>
        </authorList>
    </citation>
    <scope>NUCLEOTIDE SEQUENCE [LARGE SCALE GENOMIC DNA]</scope>
    <source>
        <strain evidence="2 3">ATCC 30220</strain>
    </source>
</reference>
<gene>
    <name evidence="2" type="ORF">ABL78_1741</name>
</gene>
<feature type="region of interest" description="Disordered" evidence="1">
    <location>
        <begin position="471"/>
        <end position="510"/>
    </location>
</feature>
<dbReference type="VEuPathDB" id="TriTrypDB:Lsey_0030_0300"/>
<feature type="compositionally biased region" description="Acidic residues" evidence="1">
    <location>
        <begin position="492"/>
        <end position="506"/>
    </location>
</feature>
<feature type="region of interest" description="Disordered" evidence="1">
    <location>
        <begin position="732"/>
        <end position="760"/>
    </location>
</feature>
<accession>A0A0N1I713</accession>
<proteinExistence type="predicted"/>
<feature type="region of interest" description="Disordered" evidence="1">
    <location>
        <begin position="641"/>
        <end position="667"/>
    </location>
</feature>
<feature type="compositionally biased region" description="Polar residues" evidence="1">
    <location>
        <begin position="579"/>
        <end position="593"/>
    </location>
</feature>
<evidence type="ECO:0000313" key="2">
    <source>
        <dbReference type="EMBL" id="KPI89178.1"/>
    </source>
</evidence>
<name>A0A0N1I713_LEPSE</name>
<feature type="region of interest" description="Disordered" evidence="1">
    <location>
        <begin position="342"/>
        <end position="393"/>
    </location>
</feature>
<protein>
    <submittedName>
        <fullName evidence="2">Uncharacterized protein</fullName>
    </submittedName>
</protein>
<dbReference type="Proteomes" id="UP000038009">
    <property type="component" value="Unassembled WGS sequence"/>
</dbReference>
<dbReference type="AlphaFoldDB" id="A0A0N1I713"/>
<sequence>MEDSATGELPLHPHASDSSTFSYEDYWKALTASTRLPTTTEHASPRPLLVPGTPQGPAEHTAAQPAGSAAANSAPHTPTRFIHAATGAYRLWLSLSPSPTPPVPSPLSLKHPNSRRPTQESGAPVGERKPRNAHAASRHRARAPSSNPISTFGWDGSNGVLPRAHRESTCASSDTAHYQRLPANIISEELPLITPGAYAMDEQVLQAVRCYEAWRRCLCVEDADAKAQPTFNDVEQLSERDRNATVTSQSQVRHNMTGEDEERMVNAGRETSAKTEVRKPDAKKTCSPRRETEVELPLTPAGTLSSIHIPHVGLENAERAAAPAQRRHRRSLSLLAAIDSQAPHFSSPSSMEAADDRLSKSRSVHSNETYGLTNARAEKEASHGTSSAVETSAAAASPSPLVWSMSAPRAPFSVSASPLAQQQDKLLLNVPDLSEEVKARSADSHHLFEHELRPLAKEEHGGHAVMSVTETERGGAGALQSSSAVQRKLFAESDEEDNETEVDQEESQIKAATVRDHDTCTLREGGIMDQLLCTGAATPLVVSAASGTEFFLSHGLGAPPVETVIELSCSSSYSSSSSHIHQGSDTVANSSGAGSVVEQEDYAEPLLQQEMELEEGEGEGGMEQPLQSLASAGLRNACANTSSNLDGRSNVRPNGEQSRQPCTGSITEGQRTHNQLCEHPLYVKHHAAVSAFYSARLLESEKQNEELQLFLCWAQEKAERLGRLWQPATACEAQTKGDPRGKQRSPAADEVLLPRSRSSARSAADLHASAELTASGAVRKIWQRAYTQRLGPCLPSAHATSGTGGSAAITISKSAAPQMSRSALPPCQPAVHVAPPAASALREHEGQWLTPFSSNSRFIGWIASEVDVYADLLL</sequence>
<comment type="caution">
    <text evidence="2">The sequence shown here is derived from an EMBL/GenBank/DDBJ whole genome shotgun (WGS) entry which is preliminary data.</text>
</comment>